<evidence type="ECO:0000313" key="3">
    <source>
        <dbReference type="Proteomes" id="UP001158598"/>
    </source>
</evidence>
<feature type="region of interest" description="Disordered" evidence="1">
    <location>
        <begin position="41"/>
        <end position="70"/>
    </location>
</feature>
<accession>A0AA35V3C9</accession>
<name>A0AA35V3C9_METCP</name>
<protein>
    <submittedName>
        <fullName evidence="2">Uncharacterized protein</fullName>
    </submittedName>
</protein>
<dbReference type="EMBL" id="OX458332">
    <property type="protein sequence ID" value="CAI8786514.1"/>
    <property type="molecule type" value="Genomic_DNA"/>
</dbReference>
<organism evidence="2 3">
    <name type="scientific">Methylococcus capsulatus</name>
    <dbReference type="NCBI Taxonomy" id="414"/>
    <lineage>
        <taxon>Bacteria</taxon>
        <taxon>Pseudomonadati</taxon>
        <taxon>Pseudomonadota</taxon>
        <taxon>Gammaproteobacteria</taxon>
        <taxon>Methylococcales</taxon>
        <taxon>Methylococcaceae</taxon>
        <taxon>Methylococcus</taxon>
    </lineage>
</organism>
<gene>
    <name evidence="2" type="ORF">MCNOR_1305</name>
</gene>
<dbReference type="RefSeq" id="WP_017365942.1">
    <property type="nucleotide sequence ID" value="NZ_OX458332.1"/>
</dbReference>
<feature type="compositionally biased region" description="Pro residues" evidence="1">
    <location>
        <begin position="42"/>
        <end position="55"/>
    </location>
</feature>
<dbReference type="AlphaFoldDB" id="A0AA35V3C9"/>
<sequence>MIKKILAASIVLAAVFAFSWHMGVRQRLANEAKRAQARMSVPAPPVSPAPTPIPLAAPEQQTAPDAPTEARKPVDLLKEPARIHSGGRKKVCKKILGLETCADTEWNVQVVTEGQPSVTRNGNLFHVSIPVRFTGEAAASSEDFKSLKLDSRKFTGAVDAWADVGIDPADGCTINAVSTGIEWREEPEIELVGGLQVKVGDLVRSHFEKTLQDAVESLKLQATCEMVKKQIERLYQENGN</sequence>
<reference evidence="2" key="1">
    <citation type="submission" date="2023-03" db="EMBL/GenBank/DDBJ databases">
        <authorList>
            <person name="Pearce D."/>
        </authorList>
    </citation>
    <scope>NUCLEOTIDE SEQUENCE</scope>
    <source>
        <strain evidence="2">Mc</strain>
    </source>
</reference>
<proteinExistence type="predicted"/>
<evidence type="ECO:0000313" key="2">
    <source>
        <dbReference type="EMBL" id="CAI8786514.1"/>
    </source>
</evidence>
<evidence type="ECO:0000256" key="1">
    <source>
        <dbReference type="SAM" id="MobiDB-lite"/>
    </source>
</evidence>
<dbReference type="Proteomes" id="UP001158598">
    <property type="component" value="Chromosome"/>
</dbReference>